<accession>A0A928USU4</accession>
<comment type="caution">
    <text evidence="2">The sequence shown here is derived from an EMBL/GenBank/DDBJ whole genome shotgun (WGS) entry which is preliminary data.</text>
</comment>
<keyword evidence="3" id="KW-1185">Reference proteome</keyword>
<evidence type="ECO:0000313" key="3">
    <source>
        <dbReference type="Proteomes" id="UP000616201"/>
    </source>
</evidence>
<evidence type="ECO:0008006" key="4">
    <source>
        <dbReference type="Google" id="ProtNLM"/>
    </source>
</evidence>
<name>A0A928USU4_9SPHI</name>
<gene>
    <name evidence="2" type="ORF">C4F49_00675</name>
</gene>
<dbReference type="PROSITE" id="PS51257">
    <property type="entry name" value="PROKAR_LIPOPROTEIN"/>
    <property type="match status" value="1"/>
</dbReference>
<sequence length="208" mass="22234">MKSLQIILSIASAGILLASCNNPAKDKATTESGHTIEQLSSDTSAVKQTLFLRFVSEQQTDSSIIYTAKSLFKTDTVGLNIEVLKKIAPGISADGSADTTQGFSSGAIRFSSIGAQSDALVASLGELFKLPTTGKMTTATISPLVFSSNNTEVDLSEKKTFSFKLFFPNTKGAEAETFAVVDTYRQAFELSEKDSTFRVQLLSAFEGN</sequence>
<feature type="signal peptide" evidence="1">
    <location>
        <begin position="1"/>
        <end position="24"/>
    </location>
</feature>
<dbReference type="Proteomes" id="UP000616201">
    <property type="component" value="Unassembled WGS sequence"/>
</dbReference>
<dbReference type="EMBL" id="PRDK01000001">
    <property type="protein sequence ID" value="MBE8712193.1"/>
    <property type="molecule type" value="Genomic_DNA"/>
</dbReference>
<organism evidence="2 3">
    <name type="scientific">Sphingobacterium hungaricum</name>
    <dbReference type="NCBI Taxonomy" id="2082723"/>
    <lineage>
        <taxon>Bacteria</taxon>
        <taxon>Pseudomonadati</taxon>
        <taxon>Bacteroidota</taxon>
        <taxon>Sphingobacteriia</taxon>
        <taxon>Sphingobacteriales</taxon>
        <taxon>Sphingobacteriaceae</taxon>
        <taxon>Sphingobacterium</taxon>
    </lineage>
</organism>
<evidence type="ECO:0000313" key="2">
    <source>
        <dbReference type="EMBL" id="MBE8712193.1"/>
    </source>
</evidence>
<feature type="chain" id="PRO_5037065742" description="Lipoprotein" evidence="1">
    <location>
        <begin position="25"/>
        <end position="208"/>
    </location>
</feature>
<keyword evidence="1" id="KW-0732">Signal</keyword>
<protein>
    <recommendedName>
        <fullName evidence="4">Lipoprotein</fullName>
    </recommendedName>
</protein>
<reference evidence="2" key="1">
    <citation type="submission" date="2018-02" db="EMBL/GenBank/DDBJ databases">
        <authorList>
            <person name="Vasarhelyi B.M."/>
            <person name="Deshmukh S."/>
            <person name="Balint B."/>
            <person name="Kukolya J."/>
        </authorList>
    </citation>
    <scope>NUCLEOTIDE SEQUENCE</scope>
    <source>
        <strain evidence="2">KB22</strain>
    </source>
</reference>
<dbReference type="RefSeq" id="WP_196934534.1">
    <property type="nucleotide sequence ID" value="NZ_MU158698.1"/>
</dbReference>
<proteinExistence type="predicted"/>
<dbReference type="AlphaFoldDB" id="A0A928USU4"/>
<evidence type="ECO:0000256" key="1">
    <source>
        <dbReference type="SAM" id="SignalP"/>
    </source>
</evidence>